<sequence length="62" mass="6972">MRFSFDLSKILILQMDTHVNLTARCSMTRYLLPCLVSFCLTYALLYLASTYGNSLSGKNGKS</sequence>
<evidence type="ECO:0000313" key="3">
    <source>
        <dbReference type="Proteomes" id="UP000253324"/>
    </source>
</evidence>
<name>A0A368Z4S5_9HYPH</name>
<dbReference type="Proteomes" id="UP000253324">
    <property type="component" value="Unassembled WGS sequence"/>
</dbReference>
<keyword evidence="3" id="KW-1185">Reference proteome</keyword>
<evidence type="ECO:0000313" key="2">
    <source>
        <dbReference type="EMBL" id="RCW85454.1"/>
    </source>
</evidence>
<gene>
    <name evidence="2" type="ORF">C7476_103299</name>
</gene>
<protein>
    <submittedName>
        <fullName evidence="2">Uncharacterized protein</fullName>
    </submittedName>
</protein>
<keyword evidence="1" id="KW-0472">Membrane</keyword>
<dbReference type="EMBL" id="QPJM01000003">
    <property type="protein sequence ID" value="RCW85454.1"/>
    <property type="molecule type" value="Genomic_DNA"/>
</dbReference>
<keyword evidence="1" id="KW-0812">Transmembrane</keyword>
<reference evidence="2 3" key="1">
    <citation type="submission" date="2018-07" db="EMBL/GenBank/DDBJ databases">
        <title>Genomic Encyclopedia of Type Strains, Phase III (KMG-III): the genomes of soil and plant-associated and newly described type strains.</title>
        <authorList>
            <person name="Whitman W."/>
        </authorList>
    </citation>
    <scope>NUCLEOTIDE SEQUENCE [LARGE SCALE GENOMIC DNA]</scope>
    <source>
        <strain evidence="2 3">31-25a</strain>
    </source>
</reference>
<keyword evidence="1" id="KW-1133">Transmembrane helix</keyword>
<dbReference type="AlphaFoldDB" id="A0A368Z4S5"/>
<feature type="transmembrane region" description="Helical" evidence="1">
    <location>
        <begin position="30"/>
        <end position="48"/>
    </location>
</feature>
<comment type="caution">
    <text evidence="2">The sequence shown here is derived from an EMBL/GenBank/DDBJ whole genome shotgun (WGS) entry which is preliminary data.</text>
</comment>
<accession>A0A368Z4S5</accession>
<evidence type="ECO:0000256" key="1">
    <source>
        <dbReference type="SAM" id="Phobius"/>
    </source>
</evidence>
<proteinExistence type="predicted"/>
<organism evidence="2 3">
    <name type="scientific">Phyllobacterium bourgognense</name>
    <dbReference type="NCBI Taxonomy" id="314236"/>
    <lineage>
        <taxon>Bacteria</taxon>
        <taxon>Pseudomonadati</taxon>
        <taxon>Pseudomonadota</taxon>
        <taxon>Alphaproteobacteria</taxon>
        <taxon>Hyphomicrobiales</taxon>
        <taxon>Phyllobacteriaceae</taxon>
        <taxon>Phyllobacterium</taxon>
    </lineage>
</organism>